<reference evidence="1 2" key="1">
    <citation type="submission" date="2015-09" db="EMBL/GenBank/DDBJ databases">
        <title>Atta colombica WGS genome.</title>
        <authorList>
            <person name="Nygaard S."/>
            <person name="Hu H."/>
            <person name="Boomsma J."/>
            <person name="Zhang G."/>
        </authorList>
    </citation>
    <scope>NUCLEOTIDE SEQUENCE [LARGE SCALE GENOMIC DNA]</scope>
    <source>
        <strain evidence="1">Treedump-2</strain>
        <tissue evidence="1">Whole body</tissue>
    </source>
</reference>
<protein>
    <submittedName>
        <fullName evidence="1">Uncharacterized protein</fullName>
    </submittedName>
</protein>
<dbReference type="Proteomes" id="UP000078540">
    <property type="component" value="Unassembled WGS sequence"/>
</dbReference>
<keyword evidence="2" id="KW-1185">Reference proteome</keyword>
<gene>
    <name evidence="1" type="ORF">ALC53_08807</name>
</gene>
<accession>A0A195B7Y1</accession>
<evidence type="ECO:0000313" key="1">
    <source>
        <dbReference type="EMBL" id="KYM80638.1"/>
    </source>
</evidence>
<name>A0A195B7Y1_9HYME</name>
<proteinExistence type="predicted"/>
<sequence length="123" mass="13662">MRDLSIAFPTSQTRVYTKSARRCCLPCSDVVITARFAFNQTENSSLRFLLAIVNAAQQECPRAFLSRCHSVRGPRENAAVVLCCTLDRASSPVTVCSYRRTVSGQRYCSLVERLESFAAPFAS</sequence>
<organism evidence="1 2">
    <name type="scientific">Atta colombica</name>
    <dbReference type="NCBI Taxonomy" id="520822"/>
    <lineage>
        <taxon>Eukaryota</taxon>
        <taxon>Metazoa</taxon>
        <taxon>Ecdysozoa</taxon>
        <taxon>Arthropoda</taxon>
        <taxon>Hexapoda</taxon>
        <taxon>Insecta</taxon>
        <taxon>Pterygota</taxon>
        <taxon>Neoptera</taxon>
        <taxon>Endopterygota</taxon>
        <taxon>Hymenoptera</taxon>
        <taxon>Apocrita</taxon>
        <taxon>Aculeata</taxon>
        <taxon>Formicoidea</taxon>
        <taxon>Formicidae</taxon>
        <taxon>Myrmicinae</taxon>
        <taxon>Atta</taxon>
    </lineage>
</organism>
<evidence type="ECO:0000313" key="2">
    <source>
        <dbReference type="Proteomes" id="UP000078540"/>
    </source>
</evidence>
<dbReference type="EMBL" id="KQ976558">
    <property type="protein sequence ID" value="KYM80638.1"/>
    <property type="molecule type" value="Genomic_DNA"/>
</dbReference>
<dbReference type="AlphaFoldDB" id="A0A195B7Y1"/>